<keyword evidence="3 6" id="KW-0521">NADP</keyword>
<feature type="domain" description="YjeF C-terminal" evidence="8">
    <location>
        <begin position="8"/>
        <end position="281"/>
    </location>
</feature>
<evidence type="ECO:0000256" key="3">
    <source>
        <dbReference type="ARBA" id="ARBA00022857"/>
    </source>
</evidence>
<dbReference type="InterPro" id="IPR000631">
    <property type="entry name" value="CARKD"/>
</dbReference>
<dbReference type="RefSeq" id="WP_301143144.1">
    <property type="nucleotide sequence ID" value="NZ_JAUHQA010000001.1"/>
</dbReference>
<dbReference type="Gene3D" id="3.40.1190.20">
    <property type="match status" value="1"/>
</dbReference>
<comment type="catalytic activity">
    <reaction evidence="6">
        <text>(6S)-NADHX + ADP = AMP + phosphate + NADH + H(+)</text>
        <dbReference type="Rhea" id="RHEA:32223"/>
        <dbReference type="ChEBI" id="CHEBI:15378"/>
        <dbReference type="ChEBI" id="CHEBI:43474"/>
        <dbReference type="ChEBI" id="CHEBI:57945"/>
        <dbReference type="ChEBI" id="CHEBI:64074"/>
        <dbReference type="ChEBI" id="CHEBI:456215"/>
        <dbReference type="ChEBI" id="CHEBI:456216"/>
        <dbReference type="EC" id="4.2.1.136"/>
    </reaction>
</comment>
<dbReference type="Proteomes" id="UP001172708">
    <property type="component" value="Unassembled WGS sequence"/>
</dbReference>
<feature type="compositionally biased region" description="Basic and acidic residues" evidence="7">
    <location>
        <begin position="11"/>
        <end position="21"/>
    </location>
</feature>
<keyword evidence="10" id="KW-1185">Reference proteome</keyword>
<evidence type="ECO:0000256" key="4">
    <source>
        <dbReference type="ARBA" id="ARBA00023027"/>
    </source>
</evidence>
<protein>
    <recommendedName>
        <fullName evidence="6">ADP-dependent (S)-NAD(P)H-hydrate dehydratase</fullName>
        <ecNumber evidence="6">4.2.1.136</ecNumber>
    </recommendedName>
    <alternativeName>
        <fullName evidence="6">ADP-dependent NAD(P)HX dehydratase</fullName>
    </alternativeName>
</protein>
<dbReference type="NCBIfam" id="TIGR00196">
    <property type="entry name" value="yjeF_cterm"/>
    <property type="match status" value="1"/>
</dbReference>
<comment type="cofactor">
    <cofactor evidence="6">
        <name>Mg(2+)</name>
        <dbReference type="ChEBI" id="CHEBI:18420"/>
    </cofactor>
</comment>
<keyword evidence="2 6" id="KW-0067">ATP-binding</keyword>
<feature type="binding site" evidence="6">
    <location>
        <position position="225"/>
    </location>
    <ligand>
        <name>(6S)-NADPHX</name>
        <dbReference type="ChEBI" id="CHEBI:64076"/>
    </ligand>
</feature>
<name>A0ABT8GJB0_9MICO</name>
<organism evidence="9 10">
    <name type="scientific">Demequina muriae</name>
    <dbReference type="NCBI Taxonomy" id="3051664"/>
    <lineage>
        <taxon>Bacteria</taxon>
        <taxon>Bacillati</taxon>
        <taxon>Actinomycetota</taxon>
        <taxon>Actinomycetes</taxon>
        <taxon>Micrococcales</taxon>
        <taxon>Demequinaceae</taxon>
        <taxon>Demequina</taxon>
    </lineage>
</organism>
<feature type="region of interest" description="Disordered" evidence="7">
    <location>
        <begin position="1"/>
        <end position="21"/>
    </location>
</feature>
<evidence type="ECO:0000256" key="2">
    <source>
        <dbReference type="ARBA" id="ARBA00022840"/>
    </source>
</evidence>
<feature type="binding site" evidence="6">
    <location>
        <position position="224"/>
    </location>
    <ligand>
        <name>AMP</name>
        <dbReference type="ChEBI" id="CHEBI:456215"/>
    </ligand>
</feature>
<dbReference type="InterPro" id="IPR029056">
    <property type="entry name" value="Ribokinase-like"/>
</dbReference>
<comment type="function">
    <text evidence="6">Catalyzes the dehydration of the S-form of NAD(P)HX at the expense of ADP, which is converted to AMP. Together with NAD(P)HX epimerase, which catalyzes the epimerization of the S- and R-forms, the enzyme allows the repair of both epimers of NAD(P)HX, a damaged form of NAD(P)H that is a result of enzymatic or heat-dependent hydration.</text>
</comment>
<evidence type="ECO:0000256" key="6">
    <source>
        <dbReference type="HAMAP-Rule" id="MF_01965"/>
    </source>
</evidence>
<dbReference type="PANTHER" id="PTHR12592">
    <property type="entry name" value="ATP-DEPENDENT (S)-NAD(P)H-HYDRATE DEHYDRATASE FAMILY MEMBER"/>
    <property type="match status" value="1"/>
</dbReference>
<dbReference type="PROSITE" id="PS51383">
    <property type="entry name" value="YJEF_C_3"/>
    <property type="match status" value="1"/>
</dbReference>
<accession>A0ABT8GJB0</accession>
<evidence type="ECO:0000259" key="8">
    <source>
        <dbReference type="PROSITE" id="PS51383"/>
    </source>
</evidence>
<keyword evidence="4 6" id="KW-0520">NAD</keyword>
<evidence type="ECO:0000256" key="5">
    <source>
        <dbReference type="ARBA" id="ARBA00023239"/>
    </source>
</evidence>
<dbReference type="Pfam" id="PF01256">
    <property type="entry name" value="Carb_kinase"/>
    <property type="match status" value="1"/>
</dbReference>
<comment type="similarity">
    <text evidence="6">Belongs to the NnrD/CARKD family.</text>
</comment>
<dbReference type="EMBL" id="JAUHQA010000001">
    <property type="protein sequence ID" value="MDN4481479.1"/>
    <property type="molecule type" value="Genomic_DNA"/>
</dbReference>
<comment type="subunit">
    <text evidence="6">Homotetramer.</text>
</comment>
<dbReference type="SUPFAM" id="SSF53613">
    <property type="entry name" value="Ribokinase-like"/>
    <property type="match status" value="1"/>
</dbReference>
<evidence type="ECO:0000313" key="10">
    <source>
        <dbReference type="Proteomes" id="UP001172708"/>
    </source>
</evidence>
<evidence type="ECO:0000256" key="7">
    <source>
        <dbReference type="SAM" id="MobiDB-lite"/>
    </source>
</evidence>
<gene>
    <name evidence="6" type="primary">nnrD</name>
    <name evidence="9" type="ORF">QQX02_11145</name>
</gene>
<dbReference type="HAMAP" id="MF_01965">
    <property type="entry name" value="NADHX_dehydratase"/>
    <property type="match status" value="1"/>
</dbReference>
<dbReference type="CDD" id="cd01171">
    <property type="entry name" value="YXKO-related"/>
    <property type="match status" value="1"/>
</dbReference>
<comment type="caution">
    <text evidence="9">The sequence shown here is derived from an EMBL/GenBank/DDBJ whole genome shotgun (WGS) entry which is preliminary data.</text>
</comment>
<evidence type="ECO:0000256" key="1">
    <source>
        <dbReference type="ARBA" id="ARBA00022741"/>
    </source>
</evidence>
<feature type="binding site" evidence="6">
    <location>
        <position position="101"/>
    </location>
    <ligand>
        <name>(6S)-NADPHX</name>
        <dbReference type="ChEBI" id="CHEBI:64076"/>
    </ligand>
</feature>
<feature type="binding site" evidence="6">
    <location>
        <position position="153"/>
    </location>
    <ligand>
        <name>(6S)-NADPHX</name>
        <dbReference type="ChEBI" id="CHEBI:64076"/>
    </ligand>
</feature>
<feature type="binding site" evidence="6">
    <location>
        <begin position="195"/>
        <end position="199"/>
    </location>
    <ligand>
        <name>AMP</name>
        <dbReference type="ChEBI" id="CHEBI:456215"/>
    </ligand>
</feature>
<dbReference type="EC" id="4.2.1.136" evidence="6"/>
<feature type="binding site" evidence="6">
    <location>
        <position position="43"/>
    </location>
    <ligand>
        <name>(6S)-NADPHX</name>
        <dbReference type="ChEBI" id="CHEBI:64076"/>
    </ligand>
</feature>
<proteinExistence type="inferred from homology"/>
<dbReference type="PANTHER" id="PTHR12592:SF0">
    <property type="entry name" value="ATP-DEPENDENT (S)-NAD(P)H-HYDRATE DEHYDRATASE"/>
    <property type="match status" value="1"/>
</dbReference>
<keyword evidence="5 6" id="KW-0456">Lyase</keyword>
<reference evidence="9" key="1">
    <citation type="submission" date="2023-06" db="EMBL/GenBank/DDBJ databases">
        <title>Egi l300058.</title>
        <authorList>
            <person name="Gao L."/>
            <person name="Fang B.-Z."/>
            <person name="Li W.-J."/>
        </authorList>
    </citation>
    <scope>NUCLEOTIDE SEQUENCE</scope>
    <source>
        <strain evidence="9">EGI L300058</strain>
    </source>
</reference>
<sequence length="291" mass="29375">MSTPQDWGAEQVRERWPVPPSDADKYSRGVVGVVAGSDAYPGAAALVVSGAIRAGAGMVRYVGPARAQDLVLSHRPECVVHDPGDAAESLPRAQAWVVGPGVADHPIQDAAIGAVMASGLPMVVDAGALEEVARSRASGSRDAPSDRVLLTPHAEELMRTLEALRHDATILDIAADRAGHARLLAETARATVLLKGARTLIASPGGHVLELPSAPPWLATAGSGDVLAGIAGALLAAGLTAADAGACAAWAHARAAESANRGGPVAALDVAQALPHVIAALLGSPSRPSSE</sequence>
<comment type="catalytic activity">
    <reaction evidence="6">
        <text>(6S)-NADPHX + ADP = AMP + phosphate + NADPH + H(+)</text>
        <dbReference type="Rhea" id="RHEA:32235"/>
        <dbReference type="ChEBI" id="CHEBI:15378"/>
        <dbReference type="ChEBI" id="CHEBI:43474"/>
        <dbReference type="ChEBI" id="CHEBI:57783"/>
        <dbReference type="ChEBI" id="CHEBI:64076"/>
        <dbReference type="ChEBI" id="CHEBI:456215"/>
        <dbReference type="ChEBI" id="CHEBI:456216"/>
        <dbReference type="EC" id="4.2.1.136"/>
    </reaction>
</comment>
<keyword evidence="1 6" id="KW-0547">Nucleotide-binding</keyword>
<evidence type="ECO:0000313" key="9">
    <source>
        <dbReference type="EMBL" id="MDN4481479.1"/>
    </source>
</evidence>